<keyword evidence="1" id="KW-0732">Signal</keyword>
<feature type="domain" description="Peptidase M14" evidence="2">
    <location>
        <begin position="61"/>
        <end position="287"/>
    </location>
</feature>
<proteinExistence type="predicted"/>
<gene>
    <name evidence="3" type="ORF">FCN74_11690</name>
</gene>
<dbReference type="Pfam" id="PF00246">
    <property type="entry name" value="Peptidase_M14"/>
    <property type="match status" value="1"/>
</dbReference>
<dbReference type="CDD" id="cd03143">
    <property type="entry name" value="A4_beta-galactosidase_middle_domain"/>
    <property type="match status" value="1"/>
</dbReference>
<dbReference type="SUPFAM" id="SSF53187">
    <property type="entry name" value="Zn-dependent exopeptidases"/>
    <property type="match status" value="1"/>
</dbReference>
<name>A0A4U5TP48_9FLAO</name>
<dbReference type="Proteomes" id="UP000306552">
    <property type="component" value="Unassembled WGS sequence"/>
</dbReference>
<evidence type="ECO:0000313" key="4">
    <source>
        <dbReference type="Proteomes" id="UP000306552"/>
    </source>
</evidence>
<keyword evidence="3" id="KW-0121">Carboxypeptidase</keyword>
<dbReference type="GO" id="GO:0006508">
    <property type="term" value="P:proteolysis"/>
    <property type="evidence" value="ECO:0007669"/>
    <property type="project" value="InterPro"/>
</dbReference>
<comment type="caution">
    <text evidence="3">The sequence shown here is derived from an EMBL/GenBank/DDBJ whole genome shotgun (WGS) entry which is preliminary data.</text>
</comment>
<dbReference type="AlphaFoldDB" id="A0A4U5TP48"/>
<dbReference type="Gene3D" id="3.40.630.10">
    <property type="entry name" value="Zn peptidases"/>
    <property type="match status" value="1"/>
</dbReference>
<dbReference type="SUPFAM" id="SSF52317">
    <property type="entry name" value="Class I glutamine amidotransferase-like"/>
    <property type="match status" value="1"/>
</dbReference>
<organism evidence="3 4">
    <name type="scientific">Mesohalobacter halotolerans</name>
    <dbReference type="NCBI Taxonomy" id="1883405"/>
    <lineage>
        <taxon>Bacteria</taxon>
        <taxon>Pseudomonadati</taxon>
        <taxon>Bacteroidota</taxon>
        <taxon>Flavobacteriia</taxon>
        <taxon>Flavobacteriales</taxon>
        <taxon>Flavobacteriaceae</taxon>
        <taxon>Mesohalobacter</taxon>
    </lineage>
</organism>
<dbReference type="OrthoDB" id="9758209at2"/>
<accession>A0A4U5TP48</accession>
<dbReference type="GO" id="GO:0008270">
    <property type="term" value="F:zinc ion binding"/>
    <property type="evidence" value="ECO:0007669"/>
    <property type="project" value="InterPro"/>
</dbReference>
<evidence type="ECO:0000256" key="1">
    <source>
        <dbReference type="SAM" id="SignalP"/>
    </source>
</evidence>
<feature type="signal peptide" evidence="1">
    <location>
        <begin position="1"/>
        <end position="20"/>
    </location>
</feature>
<feature type="chain" id="PRO_5020957142" evidence="1">
    <location>
        <begin position="21"/>
        <end position="837"/>
    </location>
</feature>
<reference evidence="3 4" key="1">
    <citation type="submission" date="2019-04" db="EMBL/GenBank/DDBJ databases">
        <title>Psychroflexus halotolerans sp. nov., isolated from a marine solar saltern.</title>
        <authorList>
            <person name="Feng X."/>
        </authorList>
    </citation>
    <scope>NUCLEOTIDE SEQUENCE [LARGE SCALE GENOMIC DNA]</scope>
    <source>
        <strain evidence="3 4">WDS2C27</strain>
    </source>
</reference>
<sequence length="837" mass="95264">MPYKVFTPFIFLLLAFTSTAQNHSLDYFLPKDVSYNSEIPKPSKVLGFVPGDWHISHDKLVQYMYTLAEASDRIQIENRGFTYEKRPLILLTVSSQKNLARLDEIKRNRQVLTDSQLNKADFDNLPVVVNQGFSVHGNEPSGANAAVVLAYYLAAAEGKSIENLLNQTVILLDPSFNPDGIQRFAHWTNSNRSTNVNPDPRDREFDETWPGGRTNHYWFDLNRDWLPIQLPESQARIKTFYEWRPNILTDHHEMGSNSTFFFQPGIPQRTNPLTPQLNQDLTEKIGNFHASALDSIGSLYYSKESFDDFYYGKGSTFPDVNGSIGILFEQASSRGSAQETVNGILAFKFTIKNQFTTALSTLEAAQNLKNDILKLQDKFYHDALKETSKDYYVFAKETNPFLAKTLHKVLYQHQIETYHLANEIEIEGQEFKPLQSVVVPSRQAQAKLIKAMFKSRTSFKDSIFYDVSAWDFNHAFGVDFAKTKSLELGEKYNTVKPFKPKGLSKSSYAYAIRWSDFNAPQLAYKLQDKGLRLKVAQKPFELKGIKFSYGTLILHVANQKLDADQIYNLISGWSQNLGVEVRGLSTGLTSGINLGSPNMKALTQPKIALMVGDGIRSYDAGEVWHLLDARLEIPVTKLDTKNFRSRNLSKYSHLIIPSSYGRLLSESEIKELKSWVKQGGTIIGYRNTLKWLNNSGFINLEFKSDSLSAKNINFEDRSKLYGSRQIGGAIFEAKIDRTHPINFGYDRDKIALFRNTELFVKPHRLSYKNPIKYTENPLLSGYINDSNLKLLQDSVPFQTSGLGRGQVIVFTDNTNFRGFWLGSMRLLMNSIYFSNLM</sequence>
<dbReference type="InterPro" id="IPR000834">
    <property type="entry name" value="Peptidase_M14"/>
</dbReference>
<evidence type="ECO:0000313" key="3">
    <source>
        <dbReference type="EMBL" id="TKS55421.1"/>
    </source>
</evidence>
<dbReference type="InterPro" id="IPR029062">
    <property type="entry name" value="Class_I_gatase-like"/>
</dbReference>
<protein>
    <submittedName>
        <fullName evidence="3">Zinc carboxypeptidase</fullName>
    </submittedName>
</protein>
<dbReference type="CDD" id="cd06238">
    <property type="entry name" value="M14-like"/>
    <property type="match status" value="1"/>
</dbReference>
<dbReference type="EMBL" id="SWMU01000006">
    <property type="protein sequence ID" value="TKS55421.1"/>
    <property type="molecule type" value="Genomic_DNA"/>
</dbReference>
<keyword evidence="4" id="KW-1185">Reference proteome</keyword>
<keyword evidence="3" id="KW-0378">Hydrolase</keyword>
<dbReference type="GO" id="GO:0004181">
    <property type="term" value="F:metallocarboxypeptidase activity"/>
    <property type="evidence" value="ECO:0007669"/>
    <property type="project" value="InterPro"/>
</dbReference>
<keyword evidence="3" id="KW-0645">Protease</keyword>
<dbReference type="RefSeq" id="WP_138932792.1">
    <property type="nucleotide sequence ID" value="NZ_SWMU01000006.1"/>
</dbReference>
<evidence type="ECO:0000259" key="2">
    <source>
        <dbReference type="Pfam" id="PF00246"/>
    </source>
</evidence>